<proteinExistence type="predicted"/>
<dbReference type="SUPFAM" id="SSF53756">
    <property type="entry name" value="UDP-Glycosyltransferase/glycogen phosphorylase"/>
    <property type="match status" value="1"/>
</dbReference>
<evidence type="ECO:0000313" key="2">
    <source>
        <dbReference type="EMBL" id="NEU75022.1"/>
    </source>
</evidence>
<evidence type="ECO:0000259" key="1">
    <source>
        <dbReference type="Pfam" id="PF00534"/>
    </source>
</evidence>
<organism evidence="2 3">
    <name type="scientific">Hassallia byssoidea VB512170</name>
    <dbReference type="NCBI Taxonomy" id="1304833"/>
    <lineage>
        <taxon>Bacteria</taxon>
        <taxon>Bacillati</taxon>
        <taxon>Cyanobacteriota</taxon>
        <taxon>Cyanophyceae</taxon>
        <taxon>Nostocales</taxon>
        <taxon>Tolypothrichaceae</taxon>
        <taxon>Hassallia</taxon>
    </lineage>
</organism>
<dbReference type="RefSeq" id="WP_052324770.1">
    <property type="nucleotide sequence ID" value="NZ_JTCM02000056.1"/>
</dbReference>
<feature type="domain" description="Glycosyl transferase family 1" evidence="1">
    <location>
        <begin position="221"/>
        <end position="387"/>
    </location>
</feature>
<dbReference type="InterPro" id="IPR050194">
    <property type="entry name" value="Glycosyltransferase_grp1"/>
</dbReference>
<protein>
    <submittedName>
        <fullName evidence="2">Glycosyltransferase family 4 protein</fullName>
    </submittedName>
</protein>
<sequence length="428" mass="47966">MRVVIVAEHASSQFGGEAFLPLNYFRLLRDRNIEAWLVVHGRTQAELQSLLPKECDRMYFVSDTWIHKFLWRFGQFLPSRVAVMTTGLISHLYTQNIQRSIVRKLVRQHNIDVVHEPIPVSPKFPSLMYGVGAPVVIGPMNGDIEYPPAFRDRESRSAKLTISLGRQLADIWNRVMPGKLQAQTLLVANERTKQALPSGVTGTVIELVENGVDLFVWQLLAAEKIPSEAAKFVFIGRLVDWKAVELLVEAFQGVAAETDACLEIIGDGNLRQELEAQAVNLGLGERVKFFGWLSQKECAMRLEHASALVLPSLLECGGAVVLEAMAMGLPVIATKWGGPADYLDTTCGILIEPTSREALINGFTDAMLKLAHYPELRSQMGRAGQQRVRQHFDWERKIDRILEIYQHCSVSNFKTNSKFKSLITNTSI</sequence>
<dbReference type="EMBL" id="JTCM02000056">
    <property type="protein sequence ID" value="NEU75022.1"/>
    <property type="molecule type" value="Genomic_DNA"/>
</dbReference>
<dbReference type="CDD" id="cd03801">
    <property type="entry name" value="GT4_PimA-like"/>
    <property type="match status" value="1"/>
</dbReference>
<reference evidence="2 3" key="1">
    <citation type="journal article" date="2015" name="Genome Announc.">
        <title>Draft Genome Sequence of Cyanobacterium Hassallia byssoidea Strain VB512170, Isolated from Monuments in India.</title>
        <authorList>
            <person name="Singh D."/>
            <person name="Chandrababunaidu M.M."/>
            <person name="Panda A."/>
            <person name="Sen D."/>
            <person name="Bhattacharyya S."/>
            <person name="Adhikary S.P."/>
            <person name="Tripathy S."/>
        </authorList>
    </citation>
    <scope>NUCLEOTIDE SEQUENCE [LARGE SCALE GENOMIC DNA]</scope>
    <source>
        <strain evidence="2 3">VB512170</strain>
    </source>
</reference>
<keyword evidence="2" id="KW-0808">Transferase</keyword>
<evidence type="ECO:0000313" key="3">
    <source>
        <dbReference type="Proteomes" id="UP000031549"/>
    </source>
</evidence>
<dbReference type="Proteomes" id="UP000031549">
    <property type="component" value="Unassembled WGS sequence"/>
</dbReference>
<name>A0A846HC96_9CYAN</name>
<comment type="caution">
    <text evidence="2">The sequence shown here is derived from an EMBL/GenBank/DDBJ whole genome shotgun (WGS) entry which is preliminary data.</text>
</comment>
<keyword evidence="3" id="KW-1185">Reference proteome</keyword>
<dbReference type="PANTHER" id="PTHR45947:SF3">
    <property type="entry name" value="SULFOQUINOVOSYL TRANSFERASE SQD2"/>
    <property type="match status" value="1"/>
</dbReference>
<dbReference type="Gene3D" id="3.40.50.2000">
    <property type="entry name" value="Glycogen Phosphorylase B"/>
    <property type="match status" value="2"/>
</dbReference>
<gene>
    <name evidence="2" type="ORF">PI95_021305</name>
</gene>
<dbReference type="PANTHER" id="PTHR45947">
    <property type="entry name" value="SULFOQUINOVOSYL TRANSFERASE SQD2"/>
    <property type="match status" value="1"/>
</dbReference>
<dbReference type="AlphaFoldDB" id="A0A846HC96"/>
<accession>A0A846HC96</accession>
<dbReference type="Pfam" id="PF00534">
    <property type="entry name" value="Glycos_transf_1"/>
    <property type="match status" value="1"/>
</dbReference>
<dbReference type="GO" id="GO:0016757">
    <property type="term" value="F:glycosyltransferase activity"/>
    <property type="evidence" value="ECO:0007669"/>
    <property type="project" value="InterPro"/>
</dbReference>
<dbReference type="InterPro" id="IPR001296">
    <property type="entry name" value="Glyco_trans_1"/>
</dbReference>